<protein>
    <submittedName>
        <fullName evidence="1">Uncharacterized protein</fullName>
    </submittedName>
</protein>
<evidence type="ECO:0000313" key="2">
    <source>
        <dbReference type="Proteomes" id="UP000499080"/>
    </source>
</evidence>
<organism evidence="1 2">
    <name type="scientific">Araneus ventricosus</name>
    <name type="common">Orbweaver spider</name>
    <name type="synonym">Epeira ventricosa</name>
    <dbReference type="NCBI Taxonomy" id="182803"/>
    <lineage>
        <taxon>Eukaryota</taxon>
        <taxon>Metazoa</taxon>
        <taxon>Ecdysozoa</taxon>
        <taxon>Arthropoda</taxon>
        <taxon>Chelicerata</taxon>
        <taxon>Arachnida</taxon>
        <taxon>Araneae</taxon>
        <taxon>Araneomorphae</taxon>
        <taxon>Entelegynae</taxon>
        <taxon>Araneoidea</taxon>
        <taxon>Araneidae</taxon>
        <taxon>Araneus</taxon>
    </lineage>
</organism>
<evidence type="ECO:0000313" key="1">
    <source>
        <dbReference type="EMBL" id="GBN77744.1"/>
    </source>
</evidence>
<accession>A0A4Y2RPL0</accession>
<proteinExistence type="predicted"/>
<comment type="caution">
    <text evidence="1">The sequence shown here is derived from an EMBL/GenBank/DDBJ whole genome shotgun (WGS) entry which is preliminary data.</text>
</comment>
<reference evidence="1 2" key="1">
    <citation type="journal article" date="2019" name="Sci. Rep.">
        <title>Orb-weaving spider Araneus ventricosus genome elucidates the spidroin gene catalogue.</title>
        <authorList>
            <person name="Kono N."/>
            <person name="Nakamura H."/>
            <person name="Ohtoshi R."/>
            <person name="Moran D.A.P."/>
            <person name="Shinohara A."/>
            <person name="Yoshida Y."/>
            <person name="Fujiwara M."/>
            <person name="Mori M."/>
            <person name="Tomita M."/>
            <person name="Arakawa K."/>
        </authorList>
    </citation>
    <scope>NUCLEOTIDE SEQUENCE [LARGE SCALE GENOMIC DNA]</scope>
</reference>
<dbReference type="EMBL" id="BGPR01017938">
    <property type="protein sequence ID" value="GBN77744.1"/>
    <property type="molecule type" value="Genomic_DNA"/>
</dbReference>
<feature type="non-terminal residue" evidence="1">
    <location>
        <position position="1"/>
    </location>
</feature>
<keyword evidence="2" id="KW-1185">Reference proteome</keyword>
<dbReference type="Proteomes" id="UP000499080">
    <property type="component" value="Unassembled WGS sequence"/>
</dbReference>
<gene>
    <name evidence="1" type="ORF">AVEN_34520_1</name>
</gene>
<sequence>TRPVPPSNQFLIPKHQPDPNPSLNLVDIVHNRLVSGRGASSSMDNAVEEWIIGK</sequence>
<dbReference type="AlphaFoldDB" id="A0A4Y2RPL0"/>
<name>A0A4Y2RPL0_ARAVE</name>